<dbReference type="AlphaFoldDB" id="A0A437QGM1"/>
<reference evidence="2" key="1">
    <citation type="submission" date="2019-01" db="EMBL/GenBank/DDBJ databases">
        <title>Gri0909 isolated from a small marine red alga.</title>
        <authorList>
            <person name="Kim J."/>
            <person name="Jeong S.E."/>
            <person name="Jeon C.O."/>
        </authorList>
    </citation>
    <scope>NUCLEOTIDE SEQUENCE [LARGE SCALE GENOMIC DNA]</scope>
    <source>
        <strain evidence="2">Gri0909</strain>
    </source>
</reference>
<dbReference type="EMBL" id="SADE01000004">
    <property type="protein sequence ID" value="RVU33652.1"/>
    <property type="molecule type" value="Genomic_DNA"/>
</dbReference>
<gene>
    <name evidence="1" type="ORF">EOI86_21075</name>
</gene>
<accession>A0A437QGM1</accession>
<keyword evidence="2" id="KW-1185">Reference proteome</keyword>
<proteinExistence type="predicted"/>
<protein>
    <recommendedName>
        <fullName evidence="3">Porin</fullName>
    </recommendedName>
</protein>
<dbReference type="Proteomes" id="UP000287447">
    <property type="component" value="Unassembled WGS sequence"/>
</dbReference>
<evidence type="ECO:0000313" key="1">
    <source>
        <dbReference type="EMBL" id="RVU33652.1"/>
    </source>
</evidence>
<evidence type="ECO:0008006" key="3">
    <source>
        <dbReference type="Google" id="ProtNLM"/>
    </source>
</evidence>
<dbReference type="GO" id="GO:0015288">
    <property type="term" value="F:porin activity"/>
    <property type="evidence" value="ECO:0007669"/>
    <property type="project" value="InterPro"/>
</dbReference>
<evidence type="ECO:0000313" key="2">
    <source>
        <dbReference type="Proteomes" id="UP000287447"/>
    </source>
</evidence>
<dbReference type="OrthoDB" id="7801464at2"/>
<comment type="caution">
    <text evidence="1">The sequence shown here is derived from an EMBL/GenBank/DDBJ whole genome shotgun (WGS) entry which is preliminary data.</text>
</comment>
<dbReference type="SUPFAM" id="SSF56935">
    <property type="entry name" value="Porins"/>
    <property type="match status" value="1"/>
</dbReference>
<sequence>MKRGTIKWRLLAAVAVGGAGLGGLVATSGIAQAEEQSYPSFSGSIEFEIQNDYGFDSDDPNEERNELGGSVSPDLYFHATEHVYLNAGLVFESVRDPDPAGDDRYFDDHGLYVEVLTLNAEFDGLHVYGGKFGPNFSIAYDAASGIYGTEISEDDIQLSEFVGAGAAYTFAETPVGSVTTSASVFTQDTSYLADATITHRDRTREADGGPGNTGNLQSYAIAVDGEGLPVPGDLRYHLGYAHLASDDTDDEQRFAIAAEWGFAAGGMNFTPLLEYVHFEDAGGVTGADRDYVTGSLLAEYEAWNVALAYTHRDVGAATGVAASDDYQVQLSAGYAFENGIGIDVGVKENRTEGVNTRTVGALLSYGYEF</sequence>
<name>A0A437QGM1_9PROT</name>
<dbReference type="RefSeq" id="WP_127767682.1">
    <property type="nucleotide sequence ID" value="NZ_SADE01000004.1"/>
</dbReference>
<dbReference type="GO" id="GO:0016020">
    <property type="term" value="C:membrane"/>
    <property type="evidence" value="ECO:0007669"/>
    <property type="project" value="InterPro"/>
</dbReference>
<organism evidence="1 2">
    <name type="scientific">Hwanghaeella grinnelliae</name>
    <dbReference type="NCBI Taxonomy" id="2500179"/>
    <lineage>
        <taxon>Bacteria</taxon>
        <taxon>Pseudomonadati</taxon>
        <taxon>Pseudomonadota</taxon>
        <taxon>Alphaproteobacteria</taxon>
        <taxon>Rhodospirillales</taxon>
        <taxon>Rhodospirillaceae</taxon>
        <taxon>Hwanghaeella</taxon>
    </lineage>
</organism>